<reference evidence="2" key="2">
    <citation type="submission" date="2025-08" db="UniProtKB">
        <authorList>
            <consortium name="Ensembl"/>
        </authorList>
    </citation>
    <scope>IDENTIFICATION</scope>
</reference>
<evidence type="ECO:0000313" key="3">
    <source>
        <dbReference type="Proteomes" id="UP000008225"/>
    </source>
</evidence>
<feature type="compositionally biased region" description="Low complexity" evidence="1">
    <location>
        <begin position="50"/>
        <end position="62"/>
    </location>
</feature>
<dbReference type="Ensembl" id="ENSCJAT00000118202.1">
    <property type="protein sequence ID" value="ENSCJAP00000084050.1"/>
    <property type="gene ID" value="ENSCJAG00000087067.1"/>
</dbReference>
<protein>
    <submittedName>
        <fullName evidence="2">Uncharacterized protein</fullName>
    </submittedName>
</protein>
<accession>A0A8I3WNJ4</accession>
<organism evidence="2 3">
    <name type="scientific">Callithrix jacchus</name>
    <name type="common">White-tufted-ear marmoset</name>
    <name type="synonym">Simia Jacchus</name>
    <dbReference type="NCBI Taxonomy" id="9483"/>
    <lineage>
        <taxon>Eukaryota</taxon>
        <taxon>Metazoa</taxon>
        <taxon>Chordata</taxon>
        <taxon>Craniata</taxon>
        <taxon>Vertebrata</taxon>
        <taxon>Euteleostomi</taxon>
        <taxon>Mammalia</taxon>
        <taxon>Eutheria</taxon>
        <taxon>Euarchontoglires</taxon>
        <taxon>Primates</taxon>
        <taxon>Haplorrhini</taxon>
        <taxon>Platyrrhini</taxon>
        <taxon>Cebidae</taxon>
        <taxon>Callitrichinae</taxon>
        <taxon>Callithrix</taxon>
        <taxon>Callithrix</taxon>
    </lineage>
</organism>
<feature type="compositionally biased region" description="Polar residues" evidence="1">
    <location>
        <begin position="33"/>
        <end position="42"/>
    </location>
</feature>
<feature type="compositionally biased region" description="Basic residues" evidence="1">
    <location>
        <begin position="8"/>
        <end position="17"/>
    </location>
</feature>
<evidence type="ECO:0000256" key="1">
    <source>
        <dbReference type="SAM" id="MobiDB-lite"/>
    </source>
</evidence>
<dbReference type="Proteomes" id="UP000008225">
    <property type="component" value="Chromosome 8"/>
</dbReference>
<dbReference type="AlphaFoldDB" id="A0A8I3WNJ4"/>
<dbReference type="GeneTree" id="ENSGT00390000009546"/>
<reference evidence="2 3" key="1">
    <citation type="submission" date="2009-03" db="EMBL/GenBank/DDBJ databases">
        <authorList>
            <person name="Warren W."/>
            <person name="Ye L."/>
            <person name="Minx P."/>
            <person name="Worley K."/>
            <person name="Gibbs R."/>
            <person name="Wilson R.K."/>
        </authorList>
    </citation>
    <scope>NUCLEOTIDE SEQUENCE [LARGE SCALE GENOMIC DNA]</scope>
</reference>
<keyword evidence="3" id="KW-1185">Reference proteome</keyword>
<name>A0A8I3WNJ4_CALJA</name>
<sequence>MNKSSWQSRRRRGRRSHQQNPWFRLRDSDDRSNSQAAQPAQDSGSRDDGSPSTSSGTAGASSVPELPGLE</sequence>
<proteinExistence type="predicted"/>
<evidence type="ECO:0000313" key="2">
    <source>
        <dbReference type="Ensembl" id="ENSCJAP00000084050.1"/>
    </source>
</evidence>
<reference evidence="2" key="3">
    <citation type="submission" date="2025-09" db="UniProtKB">
        <authorList>
            <consortium name="Ensembl"/>
        </authorList>
    </citation>
    <scope>IDENTIFICATION</scope>
</reference>
<feature type="region of interest" description="Disordered" evidence="1">
    <location>
        <begin position="1"/>
        <end position="70"/>
    </location>
</feature>